<dbReference type="InterPro" id="IPR036521">
    <property type="entry name" value="SRP19-like_sf"/>
</dbReference>
<comment type="subcellular location">
    <subcellularLocation>
        <location evidence="1">Cytoplasm</location>
    </subcellularLocation>
</comment>
<keyword evidence="4" id="KW-0687">Ribonucleoprotein</keyword>
<dbReference type="PANTHER" id="PTHR17453">
    <property type="entry name" value="SIGNAL RECOGNITION PARTICLE 19 KD PROTEIN"/>
    <property type="match status" value="1"/>
</dbReference>
<dbReference type="PANTHER" id="PTHR17453:SF0">
    <property type="entry name" value="SIGNAL RECOGNITION PARTICLE 19 KDA PROTEIN"/>
    <property type="match status" value="1"/>
</dbReference>
<dbReference type="GO" id="GO:0008312">
    <property type="term" value="F:7S RNA binding"/>
    <property type="evidence" value="ECO:0007669"/>
    <property type="project" value="InterPro"/>
</dbReference>
<comment type="caution">
    <text evidence="6">The sequence shown here is derived from an EMBL/GenBank/DDBJ whole genome shotgun (WGS) entry which is preliminary data.</text>
</comment>
<feature type="compositionally biased region" description="Acidic residues" evidence="5">
    <location>
        <begin position="112"/>
        <end position="125"/>
    </location>
</feature>
<sequence length="391" mass="42070">MVHVWLWDLAGHALTEYEEGGEEENGPNEPQCAIGDTVSLQSLLKWSPVKEDRRRPITQGAPLLHPSLSSTNITTMSRRAAIVEEFDDDTDLPLPSKPLPNTGTRGPLLEAIDSDSDNDDDDEGAPELLRPQGQAGPASPAFKEREGRNVVTDITPYKKWTCVYPIYIDAKRSYGTGERRIARGKSVWWPLSKDIAEATNRLGLGTLHEANKSHPRDWENPGRVRVQWRKDGKLVNPAIKTKKQLLEMISFQIQLIKPDNIPKPPYTTTPSTQTTPPATQPSKSSTKGKQPASKTAGKTSTSTSSTHIQSTQQGQGKSGRRLPVPPEPLPPLSSRVSPYSPALVSGVLIETVKAGMSASEPGGGVPGAPGAGAGGAGMGGKGKRKVVRVRG</sequence>
<dbReference type="OrthoDB" id="2190947at2759"/>
<dbReference type="SUPFAM" id="SSF69695">
    <property type="entry name" value="SRP19"/>
    <property type="match status" value="1"/>
</dbReference>
<dbReference type="EMBL" id="JAEVFJ010000011">
    <property type="protein sequence ID" value="KAH8101801.1"/>
    <property type="molecule type" value="Genomic_DNA"/>
</dbReference>
<feature type="region of interest" description="Disordered" evidence="5">
    <location>
        <begin position="259"/>
        <end position="338"/>
    </location>
</feature>
<evidence type="ECO:0000256" key="1">
    <source>
        <dbReference type="ARBA" id="ARBA00004496"/>
    </source>
</evidence>
<dbReference type="Pfam" id="PF01922">
    <property type="entry name" value="SRP19"/>
    <property type="match status" value="1"/>
</dbReference>
<dbReference type="Gene3D" id="3.30.56.30">
    <property type="entry name" value="Signal recognition particle, SRP19-like subunit"/>
    <property type="match status" value="1"/>
</dbReference>
<keyword evidence="7" id="KW-1185">Reference proteome</keyword>
<accession>A0A8K0URI2</accession>
<protein>
    <submittedName>
        <fullName evidence="6">Signal recognition particle SRP19 subunit</fullName>
    </submittedName>
</protein>
<gene>
    <name evidence="6" type="ORF">BXZ70DRAFT_77246</name>
</gene>
<feature type="compositionally biased region" description="Basic residues" evidence="5">
    <location>
        <begin position="381"/>
        <end position="391"/>
    </location>
</feature>
<keyword evidence="3" id="KW-0733">Signal recognition particle</keyword>
<organism evidence="6 7">
    <name type="scientific">Cristinia sonorae</name>
    <dbReference type="NCBI Taxonomy" id="1940300"/>
    <lineage>
        <taxon>Eukaryota</taxon>
        <taxon>Fungi</taxon>
        <taxon>Dikarya</taxon>
        <taxon>Basidiomycota</taxon>
        <taxon>Agaricomycotina</taxon>
        <taxon>Agaricomycetes</taxon>
        <taxon>Agaricomycetidae</taxon>
        <taxon>Agaricales</taxon>
        <taxon>Pleurotineae</taxon>
        <taxon>Stephanosporaceae</taxon>
        <taxon>Cristinia</taxon>
    </lineage>
</organism>
<evidence type="ECO:0000256" key="4">
    <source>
        <dbReference type="ARBA" id="ARBA00023274"/>
    </source>
</evidence>
<reference evidence="6" key="1">
    <citation type="journal article" date="2021" name="New Phytol.">
        <title>Evolutionary innovations through gain and loss of genes in the ectomycorrhizal Boletales.</title>
        <authorList>
            <person name="Wu G."/>
            <person name="Miyauchi S."/>
            <person name="Morin E."/>
            <person name="Kuo A."/>
            <person name="Drula E."/>
            <person name="Varga T."/>
            <person name="Kohler A."/>
            <person name="Feng B."/>
            <person name="Cao Y."/>
            <person name="Lipzen A."/>
            <person name="Daum C."/>
            <person name="Hundley H."/>
            <person name="Pangilinan J."/>
            <person name="Johnson J."/>
            <person name="Barry K."/>
            <person name="LaButti K."/>
            <person name="Ng V."/>
            <person name="Ahrendt S."/>
            <person name="Min B."/>
            <person name="Choi I.G."/>
            <person name="Park H."/>
            <person name="Plett J.M."/>
            <person name="Magnuson J."/>
            <person name="Spatafora J.W."/>
            <person name="Nagy L.G."/>
            <person name="Henrissat B."/>
            <person name="Grigoriev I.V."/>
            <person name="Yang Z.L."/>
            <person name="Xu J."/>
            <person name="Martin F.M."/>
        </authorList>
    </citation>
    <scope>NUCLEOTIDE SEQUENCE</scope>
    <source>
        <strain evidence="6">KKN 215</strain>
    </source>
</reference>
<proteinExistence type="predicted"/>
<keyword evidence="2" id="KW-0963">Cytoplasm</keyword>
<feature type="region of interest" description="Disordered" evidence="5">
    <location>
        <begin position="86"/>
        <end position="147"/>
    </location>
</feature>
<evidence type="ECO:0000313" key="6">
    <source>
        <dbReference type="EMBL" id="KAH8101801.1"/>
    </source>
</evidence>
<dbReference type="InterPro" id="IPR002778">
    <property type="entry name" value="Signal_recog_particle_SRP19"/>
</dbReference>
<feature type="region of interest" description="Disordered" evidence="5">
    <location>
        <begin position="51"/>
        <end position="70"/>
    </location>
</feature>
<dbReference type="AlphaFoldDB" id="A0A8K0URI2"/>
<feature type="compositionally biased region" description="Low complexity" evidence="5">
    <location>
        <begin position="268"/>
        <end position="315"/>
    </location>
</feature>
<feature type="compositionally biased region" description="Gly residues" evidence="5">
    <location>
        <begin position="361"/>
        <end position="380"/>
    </location>
</feature>
<evidence type="ECO:0000313" key="7">
    <source>
        <dbReference type="Proteomes" id="UP000813824"/>
    </source>
</evidence>
<feature type="region of interest" description="Disordered" evidence="5">
    <location>
        <begin position="357"/>
        <end position="391"/>
    </location>
</feature>
<name>A0A8K0URI2_9AGAR</name>
<dbReference type="Proteomes" id="UP000813824">
    <property type="component" value="Unassembled WGS sequence"/>
</dbReference>
<evidence type="ECO:0000256" key="5">
    <source>
        <dbReference type="SAM" id="MobiDB-lite"/>
    </source>
</evidence>
<dbReference type="GO" id="GO:0006617">
    <property type="term" value="P:SRP-dependent cotranslational protein targeting to membrane, signal sequence recognition"/>
    <property type="evidence" value="ECO:0007669"/>
    <property type="project" value="TreeGrafter"/>
</dbReference>
<dbReference type="GO" id="GO:0005786">
    <property type="term" value="C:signal recognition particle, endoplasmic reticulum targeting"/>
    <property type="evidence" value="ECO:0007669"/>
    <property type="project" value="UniProtKB-KW"/>
</dbReference>
<evidence type="ECO:0000256" key="2">
    <source>
        <dbReference type="ARBA" id="ARBA00022490"/>
    </source>
</evidence>
<evidence type="ECO:0000256" key="3">
    <source>
        <dbReference type="ARBA" id="ARBA00023135"/>
    </source>
</evidence>